<sequence>MDLSDYIVEVVLENKPAARDPVGQTIQKDLLAKNGYDMVSRVRSGQYLRIYIRATNEIEAKKTVDKMCNELRIFNPVTQNLTILKVTKP</sequence>
<dbReference type="SUPFAM" id="SSF82697">
    <property type="entry name" value="PurS-like"/>
    <property type="match status" value="1"/>
</dbReference>
<gene>
    <name evidence="6" type="ORF">LCGC14_1781990</name>
</gene>
<keyword evidence="3" id="KW-0547">Nucleotide-binding</keyword>
<evidence type="ECO:0000256" key="2">
    <source>
        <dbReference type="ARBA" id="ARBA00022598"/>
    </source>
</evidence>
<evidence type="ECO:0000256" key="4">
    <source>
        <dbReference type="ARBA" id="ARBA00022755"/>
    </source>
</evidence>
<dbReference type="Pfam" id="PF02700">
    <property type="entry name" value="PurS"/>
    <property type="match status" value="1"/>
</dbReference>
<dbReference type="Gene3D" id="3.30.1280.10">
    <property type="entry name" value="Phosphoribosylformylglycinamidine synthase subunit PurS"/>
    <property type="match status" value="1"/>
</dbReference>
<evidence type="ECO:0000313" key="6">
    <source>
        <dbReference type="EMBL" id="KKM02683.1"/>
    </source>
</evidence>
<dbReference type="GO" id="GO:0016874">
    <property type="term" value="F:ligase activity"/>
    <property type="evidence" value="ECO:0007669"/>
    <property type="project" value="UniProtKB-KW"/>
</dbReference>
<keyword evidence="5" id="KW-0067">ATP-binding</keyword>
<name>A0A0F9JUP5_9ZZZZ</name>
<evidence type="ECO:0000256" key="5">
    <source>
        <dbReference type="ARBA" id="ARBA00022840"/>
    </source>
</evidence>
<dbReference type="AlphaFoldDB" id="A0A0F9JUP5"/>
<evidence type="ECO:0000256" key="3">
    <source>
        <dbReference type="ARBA" id="ARBA00022741"/>
    </source>
</evidence>
<keyword evidence="4" id="KW-0658">Purine biosynthesis</keyword>
<dbReference type="EMBL" id="LAZR01016865">
    <property type="protein sequence ID" value="KKM02683.1"/>
    <property type="molecule type" value="Genomic_DNA"/>
</dbReference>
<evidence type="ECO:0000256" key="1">
    <source>
        <dbReference type="ARBA" id="ARBA00022490"/>
    </source>
</evidence>
<evidence type="ECO:0008006" key="7">
    <source>
        <dbReference type="Google" id="ProtNLM"/>
    </source>
</evidence>
<dbReference type="PANTHER" id="PTHR34696">
    <property type="entry name" value="PHOSPHORIBOSYLFORMYLGLYCINAMIDINE SYNTHASE SUBUNIT PURS"/>
    <property type="match status" value="1"/>
</dbReference>
<dbReference type="NCBIfam" id="TIGR00302">
    <property type="entry name" value="phosphoribosylformylglycinamidine synthase subunit PurS"/>
    <property type="match status" value="1"/>
</dbReference>
<comment type="caution">
    <text evidence="6">The sequence shown here is derived from an EMBL/GenBank/DDBJ whole genome shotgun (WGS) entry which is preliminary data.</text>
</comment>
<accession>A0A0F9JUP5</accession>
<dbReference type="InterPro" id="IPR003850">
    <property type="entry name" value="PurS"/>
</dbReference>
<protein>
    <recommendedName>
        <fullName evidence="7">Phosphoribosylformylglycinamidine synthase, purS protein</fullName>
    </recommendedName>
</protein>
<dbReference type="PANTHER" id="PTHR34696:SF1">
    <property type="entry name" value="PHOSPHORIBOSYLFORMYLGLYCINAMIDINE SYNTHASE SUBUNIT PURS"/>
    <property type="match status" value="1"/>
</dbReference>
<keyword evidence="1" id="KW-0963">Cytoplasm</keyword>
<proteinExistence type="predicted"/>
<organism evidence="6">
    <name type="scientific">marine sediment metagenome</name>
    <dbReference type="NCBI Taxonomy" id="412755"/>
    <lineage>
        <taxon>unclassified sequences</taxon>
        <taxon>metagenomes</taxon>
        <taxon>ecological metagenomes</taxon>
    </lineage>
</organism>
<dbReference type="InterPro" id="IPR036604">
    <property type="entry name" value="PurS-like_sf"/>
</dbReference>
<keyword evidence="2" id="KW-0436">Ligase</keyword>
<dbReference type="GO" id="GO:0005524">
    <property type="term" value="F:ATP binding"/>
    <property type="evidence" value="ECO:0007669"/>
    <property type="project" value="UniProtKB-KW"/>
</dbReference>
<dbReference type="GO" id="GO:0006164">
    <property type="term" value="P:purine nucleotide biosynthetic process"/>
    <property type="evidence" value="ECO:0007669"/>
    <property type="project" value="UniProtKB-KW"/>
</dbReference>
<reference evidence="6" key="1">
    <citation type="journal article" date="2015" name="Nature">
        <title>Complex archaea that bridge the gap between prokaryotes and eukaryotes.</title>
        <authorList>
            <person name="Spang A."/>
            <person name="Saw J.H."/>
            <person name="Jorgensen S.L."/>
            <person name="Zaremba-Niedzwiedzka K."/>
            <person name="Martijn J."/>
            <person name="Lind A.E."/>
            <person name="van Eijk R."/>
            <person name="Schleper C."/>
            <person name="Guy L."/>
            <person name="Ettema T.J."/>
        </authorList>
    </citation>
    <scope>NUCLEOTIDE SEQUENCE</scope>
</reference>